<dbReference type="AlphaFoldDB" id="A0A5E5BGX8"/>
<dbReference type="Proteomes" id="UP000335538">
    <property type="component" value="Unassembled WGS sequence"/>
</dbReference>
<accession>A0A5E5BGX8</accession>
<dbReference type="RefSeq" id="WP_150811366.1">
    <property type="nucleotide sequence ID" value="NZ_CABPSR010000027.1"/>
</dbReference>
<evidence type="ECO:0000313" key="1">
    <source>
        <dbReference type="EMBL" id="VVE85451.1"/>
    </source>
</evidence>
<evidence type="ECO:0000313" key="2">
    <source>
        <dbReference type="Proteomes" id="UP000335538"/>
    </source>
</evidence>
<proteinExistence type="predicted"/>
<organism evidence="1 2">
    <name type="scientific">Pandoraea sputorum</name>
    <dbReference type="NCBI Taxonomy" id="93222"/>
    <lineage>
        <taxon>Bacteria</taxon>
        <taxon>Pseudomonadati</taxon>
        <taxon>Pseudomonadota</taxon>
        <taxon>Betaproteobacteria</taxon>
        <taxon>Burkholderiales</taxon>
        <taxon>Burkholderiaceae</taxon>
        <taxon>Pandoraea</taxon>
    </lineage>
</organism>
<gene>
    <name evidence="1" type="ORF">PSP31121_05260</name>
</gene>
<sequence length="437" mass="49782">MVRSILTTAIRGTPRVAAIDNHEKSERVRVGCNEAYYQTMNFKSLASWLFVPPNDLPKGVGTHLSKVLRLPCSISQIRPEFQYIYFIDPLLFYEDACPSSRIFGENMFDAWRGTKHTERFCAGMRYAESPGFDVGDFECIKEIYRIVDGDVKLCVPTHTRDFLVSLVSADSYGAKYSVMRRHKAGSVCFNTADRTLNLKEAGVAYCAFQFKRGIDELEKNKFIDDLKTTDRLMSPERLGNLFEYVKYALPETPRTYDFSATYGPGYAHMYFPGQQYPQWFALDAKPTLAEIGFLLSSLEKNHAGHFVCYRTNYKDEAQIKGLYEAAFNKYKISSLQNFSDDEQISLIAGFVSTMVYWHFFGNKNNRIWMQILLNHMLRSCGLSDAILAVPNGFAHAIRYDWVTGGLPDPATPGYVEVMRPAIDAIRDGMAYYRSLCA</sequence>
<name>A0A5E5BGX8_9BURK</name>
<protein>
    <submittedName>
        <fullName evidence="1">Uncharacterized protein</fullName>
    </submittedName>
</protein>
<dbReference type="EMBL" id="CABPSR010000027">
    <property type="protein sequence ID" value="VVE85451.1"/>
    <property type="molecule type" value="Genomic_DNA"/>
</dbReference>
<reference evidence="1 2" key="1">
    <citation type="submission" date="2019-08" db="EMBL/GenBank/DDBJ databases">
        <authorList>
            <person name="Peeters C."/>
        </authorList>
    </citation>
    <scope>NUCLEOTIDE SEQUENCE [LARGE SCALE GENOMIC DNA]</scope>
    <source>
        <strain evidence="1 2">LMG 31121</strain>
    </source>
</reference>